<dbReference type="Proteomes" id="UP000321479">
    <property type="component" value="Chromosome"/>
</dbReference>
<evidence type="ECO:0000313" key="1">
    <source>
        <dbReference type="EMBL" id="QEC63551.1"/>
    </source>
</evidence>
<protein>
    <submittedName>
        <fullName evidence="1">Uncharacterized protein</fullName>
    </submittedName>
</protein>
<gene>
    <name evidence="1" type="ORF">FRZ54_13515</name>
</gene>
<dbReference type="RefSeq" id="WP_147032126.1">
    <property type="nucleotide sequence ID" value="NZ_CP042436.1"/>
</dbReference>
<dbReference type="EMBL" id="CP042436">
    <property type="protein sequence ID" value="QEC63551.1"/>
    <property type="molecule type" value="Genomic_DNA"/>
</dbReference>
<evidence type="ECO:0000313" key="2">
    <source>
        <dbReference type="Proteomes" id="UP000321479"/>
    </source>
</evidence>
<name>A0A5B8UYU9_9SPHI</name>
<dbReference type="AlphaFoldDB" id="A0A5B8UYU9"/>
<organism evidence="1 2">
    <name type="scientific">Mucilaginibacter ginsenosidivorans</name>
    <dbReference type="NCBI Taxonomy" id="398053"/>
    <lineage>
        <taxon>Bacteria</taxon>
        <taxon>Pseudomonadati</taxon>
        <taxon>Bacteroidota</taxon>
        <taxon>Sphingobacteriia</taxon>
        <taxon>Sphingobacteriales</taxon>
        <taxon>Sphingobacteriaceae</taxon>
        <taxon>Mucilaginibacter</taxon>
    </lineage>
</organism>
<proteinExistence type="predicted"/>
<sequence>MYQREGTQQYLPVKAGGGYVFGEKKHVTHPLLQTLQKVALELPGIRTAKALCLTIALFLFL</sequence>
<keyword evidence="2" id="KW-1185">Reference proteome</keyword>
<accession>A0A5B8UYU9</accession>
<dbReference type="KEGG" id="mgin:FRZ54_13515"/>
<reference evidence="1 2" key="1">
    <citation type="journal article" date="2017" name="Curr. Microbiol.">
        <title>Mucilaginibacter ginsenosidivorans sp. nov., Isolated from Soil of Ginseng Field.</title>
        <authorList>
            <person name="Kim M.M."/>
            <person name="Siddiqi M.Z."/>
            <person name="Im W.T."/>
        </authorList>
    </citation>
    <scope>NUCLEOTIDE SEQUENCE [LARGE SCALE GENOMIC DNA]</scope>
    <source>
        <strain evidence="1 2">Gsoil 3017</strain>
    </source>
</reference>